<dbReference type="AlphaFoldDB" id="A0A625AK03"/>
<feature type="coiled-coil region" evidence="1">
    <location>
        <begin position="51"/>
        <end position="78"/>
    </location>
</feature>
<dbReference type="Pfam" id="PF04899">
    <property type="entry name" value="MbeD_MobD"/>
    <property type="match status" value="1"/>
</dbReference>
<dbReference type="RefSeq" id="WP_006674368.1">
    <property type="nucleotide sequence ID" value="NZ_CALPAG010000002.1"/>
</dbReference>
<organism evidence="4">
    <name type="scientific">Salmonella enterica subsp. enterica serovar Agona</name>
    <dbReference type="NCBI Taxonomy" id="58095"/>
    <lineage>
        <taxon>Bacteria</taxon>
        <taxon>Pseudomonadati</taxon>
        <taxon>Pseudomonadota</taxon>
        <taxon>Gammaproteobacteria</taxon>
        <taxon>Enterobacterales</taxon>
        <taxon>Enterobacteriaceae</taxon>
        <taxon>Salmonella</taxon>
    </lineage>
</organism>
<name>A0A625AK03_SALET</name>
<reference evidence="4" key="1">
    <citation type="journal article" date="2018" name="Genome Biol.">
        <title>SKESA: strategic k-mer extension for scrupulous assemblies.</title>
        <authorList>
            <person name="Souvorov A."/>
            <person name="Agarwala R."/>
            <person name="Lipman D.J."/>
        </authorList>
    </citation>
    <scope>NUCLEOTIDE SEQUENCE</scope>
    <source>
        <strain evidence="8">12-3191</strain>
        <strain evidence="9">12-8479</strain>
        <strain evidence="10">Salm201708953</strain>
        <strain evidence="4">Salmonella enterica</strain>
    </source>
</reference>
<dbReference type="EMBL" id="DAATXT010000086">
    <property type="protein sequence ID" value="HAF0562869.1"/>
    <property type="molecule type" value="Genomic_DNA"/>
</dbReference>
<dbReference type="EMBL" id="DAARAH010000074">
    <property type="protein sequence ID" value="HAE1606527.1"/>
    <property type="molecule type" value="Genomic_DNA"/>
</dbReference>
<protein>
    <submittedName>
        <fullName evidence="4">MbeD family mobilization/exclusion protein</fullName>
    </submittedName>
</protein>
<evidence type="ECO:0000256" key="1">
    <source>
        <dbReference type="SAM" id="Coils"/>
    </source>
</evidence>
<dbReference type="EMBL" id="DAAGVZ010000180">
    <property type="protein sequence ID" value="HAB4789893.1"/>
    <property type="molecule type" value="Genomic_DNA"/>
</dbReference>
<evidence type="ECO:0000313" key="6">
    <source>
        <dbReference type="EMBL" id="HAE1606527.1"/>
    </source>
</evidence>
<dbReference type="EMBL" id="DAAFPI010000054">
    <property type="protein sequence ID" value="HAB1023232.1"/>
    <property type="molecule type" value="Genomic_DNA"/>
</dbReference>
<evidence type="ECO:0000313" key="3">
    <source>
        <dbReference type="EMBL" id="HAB4368819.1"/>
    </source>
</evidence>
<evidence type="ECO:0000313" key="7">
    <source>
        <dbReference type="EMBL" id="HAE1642455.1"/>
    </source>
</evidence>
<dbReference type="NCBIfam" id="NF033829">
    <property type="entry name" value="plas_excl_MbeD"/>
    <property type="match status" value="1"/>
</dbReference>
<evidence type="ECO:0000313" key="8">
    <source>
        <dbReference type="EMBL" id="HAF0562869.1"/>
    </source>
</evidence>
<accession>A0A625AK03</accession>
<evidence type="ECO:0000313" key="9">
    <source>
        <dbReference type="EMBL" id="HAF0892933.1"/>
    </source>
</evidence>
<dbReference type="Gene3D" id="1.20.5.300">
    <property type="match status" value="1"/>
</dbReference>
<dbReference type="EMBL" id="DAARAJ010000044">
    <property type="protein sequence ID" value="HAE1642455.1"/>
    <property type="molecule type" value="Genomic_DNA"/>
</dbReference>
<dbReference type="EMBL" id="DAAWBV010000081">
    <property type="protein sequence ID" value="HAF7242043.1"/>
    <property type="molecule type" value="Genomic_DNA"/>
</dbReference>
<reference evidence="4" key="2">
    <citation type="submission" date="2019-10" db="EMBL/GenBank/DDBJ databases">
        <authorList>
            <consortium name="NCBI Pathogen Detection Project"/>
        </authorList>
    </citation>
    <scope>NUCLEOTIDE SEQUENCE</scope>
    <source>
        <strain evidence="8">12-3191</strain>
        <strain evidence="9">12-8479</strain>
        <strain evidence="10">Salm201708953</strain>
        <strain evidence="4">Salmonella enterica</strain>
    </source>
</reference>
<dbReference type="EMBL" id="DAAHBC010000143">
    <property type="protein sequence ID" value="HAB5385822.1"/>
    <property type="molecule type" value="Genomic_DNA"/>
</dbReference>
<comment type="caution">
    <text evidence="4">The sequence shown here is derived from an EMBL/GenBank/DDBJ whole genome shotgun (WGS) entry which is preliminary data.</text>
</comment>
<proteinExistence type="predicted"/>
<sequence>MTEMEKQLLSALESLQTSYEQQLQAWQASYSSLQHMFETTSQALERSDRVCQHLSSQVNSLRDQVENLSCNVSRLMRS</sequence>
<dbReference type="EMBL" id="DAAGSJ010000078">
    <property type="protein sequence ID" value="HAB4368819.1"/>
    <property type="molecule type" value="Genomic_DNA"/>
</dbReference>
<keyword evidence="1" id="KW-0175">Coiled coil</keyword>
<evidence type="ECO:0000313" key="10">
    <source>
        <dbReference type="EMBL" id="HAF7242043.1"/>
    </source>
</evidence>
<dbReference type="EMBL" id="DAAUAP010000104">
    <property type="protein sequence ID" value="HAF0892933.1"/>
    <property type="molecule type" value="Genomic_DNA"/>
</dbReference>
<evidence type="ECO:0000313" key="2">
    <source>
        <dbReference type="EMBL" id="HAB1023232.1"/>
    </source>
</evidence>
<evidence type="ECO:0000313" key="4">
    <source>
        <dbReference type="EMBL" id="HAB4789893.1"/>
    </source>
</evidence>
<evidence type="ECO:0000313" key="5">
    <source>
        <dbReference type="EMBL" id="HAB5385822.1"/>
    </source>
</evidence>
<dbReference type="InterPro" id="IPR006983">
    <property type="entry name" value="MbeD_MobD"/>
</dbReference>
<gene>
    <name evidence="4" type="primary">mbeD</name>
    <name evidence="6" type="ORF">G2960_22920</name>
    <name evidence="7" type="ORF">G2970_23120</name>
    <name evidence="8" type="ORF">G9C70_004676</name>
    <name evidence="9" type="ORF">G9G25_004922</name>
    <name evidence="10" type="ORF">G9X09_004679</name>
    <name evidence="5" type="ORF">GB193_22025</name>
    <name evidence="3" type="ORF">GB430_22915</name>
    <name evidence="2" type="ORF">GBX75_22985</name>
    <name evidence="4" type="ORF">GBZ56_22940</name>
</gene>